<keyword evidence="2" id="KW-1185">Reference proteome</keyword>
<dbReference type="PANTHER" id="PTHR11252">
    <property type="entry name" value="POLYRIBONUCLEOTIDE NUCLEOTIDYLTRANSFERASE"/>
    <property type="match status" value="1"/>
</dbReference>
<evidence type="ECO:0000313" key="2">
    <source>
        <dbReference type="Proteomes" id="UP000716291"/>
    </source>
</evidence>
<dbReference type="GO" id="GO:0005829">
    <property type="term" value="C:cytosol"/>
    <property type="evidence" value="ECO:0007669"/>
    <property type="project" value="TreeGrafter"/>
</dbReference>
<dbReference type="SUPFAM" id="SSF55666">
    <property type="entry name" value="Ribonuclease PH domain 2-like"/>
    <property type="match status" value="1"/>
</dbReference>
<dbReference type="AlphaFoldDB" id="A0A9P6WSR5"/>
<dbReference type="EMBL" id="JAANQT010009701">
    <property type="protein sequence ID" value="KAG1276404.1"/>
    <property type="molecule type" value="Genomic_DNA"/>
</dbReference>
<gene>
    <name evidence="1" type="ORF">G6F64_014802</name>
</gene>
<organism evidence="1 2">
    <name type="scientific">Rhizopus oryzae</name>
    <name type="common">Mucormycosis agent</name>
    <name type="synonym">Rhizopus arrhizus var. delemar</name>
    <dbReference type="NCBI Taxonomy" id="64495"/>
    <lineage>
        <taxon>Eukaryota</taxon>
        <taxon>Fungi</taxon>
        <taxon>Fungi incertae sedis</taxon>
        <taxon>Mucoromycota</taxon>
        <taxon>Mucoromycotina</taxon>
        <taxon>Mucoromycetes</taxon>
        <taxon>Mucorales</taxon>
        <taxon>Mucorineae</taxon>
        <taxon>Rhizopodaceae</taxon>
        <taxon>Rhizopus</taxon>
    </lineage>
</organism>
<protein>
    <submittedName>
        <fullName evidence="1">Uncharacterized protein</fullName>
    </submittedName>
</protein>
<dbReference type="Gene3D" id="3.30.230.70">
    <property type="entry name" value="GHMP Kinase, N-terminal domain"/>
    <property type="match status" value="1"/>
</dbReference>
<reference evidence="1" key="1">
    <citation type="journal article" date="2020" name="Microb. Genom.">
        <title>Genetic diversity of clinical and environmental Mucorales isolates obtained from an investigation of mucormycosis cases among solid organ transplant recipients.</title>
        <authorList>
            <person name="Nguyen M.H."/>
            <person name="Kaul D."/>
            <person name="Muto C."/>
            <person name="Cheng S.J."/>
            <person name="Richter R.A."/>
            <person name="Bruno V.M."/>
            <person name="Liu G."/>
            <person name="Beyhan S."/>
            <person name="Sundermann A.J."/>
            <person name="Mounaud S."/>
            <person name="Pasculle A.W."/>
            <person name="Nierman W.C."/>
            <person name="Driscoll E."/>
            <person name="Cumbie R."/>
            <person name="Clancy C.J."/>
            <person name="Dupont C.L."/>
        </authorList>
    </citation>
    <scope>NUCLEOTIDE SEQUENCE</scope>
    <source>
        <strain evidence="1">GL11</strain>
    </source>
</reference>
<dbReference type="InterPro" id="IPR036345">
    <property type="entry name" value="ExoRNase_PH_dom2_sf"/>
</dbReference>
<dbReference type="GO" id="GO:0006402">
    <property type="term" value="P:mRNA catabolic process"/>
    <property type="evidence" value="ECO:0007669"/>
    <property type="project" value="InterPro"/>
</dbReference>
<dbReference type="InterPro" id="IPR027408">
    <property type="entry name" value="PNPase/RNase_PH_dom_sf"/>
</dbReference>
<name>A0A9P6WSR5_RHIOR</name>
<proteinExistence type="predicted"/>
<accession>A0A9P6WSR5</accession>
<dbReference type="GO" id="GO:0003723">
    <property type="term" value="F:RNA binding"/>
    <property type="evidence" value="ECO:0007669"/>
    <property type="project" value="InterPro"/>
</dbReference>
<dbReference type="GO" id="GO:0004654">
    <property type="term" value="F:polyribonucleotide nucleotidyltransferase activity"/>
    <property type="evidence" value="ECO:0007669"/>
    <property type="project" value="InterPro"/>
</dbReference>
<dbReference type="PANTHER" id="PTHR11252:SF0">
    <property type="entry name" value="POLYRIBONUCLEOTIDE NUCLEOTIDYLTRANSFERASE 1, MITOCHONDRIAL"/>
    <property type="match status" value="1"/>
</dbReference>
<comment type="caution">
    <text evidence="1">The sequence shown here is derived from an EMBL/GenBank/DDBJ whole genome shotgun (WGS) entry which is preliminary data.</text>
</comment>
<dbReference type="GO" id="GO:0000175">
    <property type="term" value="F:3'-5'-RNA exonuclease activity"/>
    <property type="evidence" value="ECO:0007669"/>
    <property type="project" value="TreeGrafter"/>
</dbReference>
<evidence type="ECO:0000313" key="1">
    <source>
        <dbReference type="EMBL" id="KAG1276404.1"/>
    </source>
</evidence>
<sequence>MASVCGGSLAMMDAGVPVKDHVAGVAMGLILDGGKFAVLTDILGDEDHLGDMDFKVAGTENGWRWRKPAKAACTS</sequence>
<dbReference type="Proteomes" id="UP000716291">
    <property type="component" value="Unassembled WGS sequence"/>
</dbReference>
<dbReference type="InterPro" id="IPR012162">
    <property type="entry name" value="PNPase"/>
</dbReference>